<sequence>MHLSLSLLLASWSSRLVQGLASNASYYPYPGPVHEAAFPQQQQGPSPVLQSDRPVLPQGQEDTTSIQEGPNGQWLGILQGDIRRERVFDYVVVGGGTAGNAIAVRLAQTGFRVAIVEAGQLYEDLDGGSHTIPGDDLNGVGWSIADASKSGVDWNFVAEPQLGSNFRRMHVARGRCLGGSSALNFMIYHRATRGSMDRWAEEVGDDSYRFDNFLPFYKRSTNFSPPRLDARKANSSAIYYIPRDFDRPGYGGPVQVGFSNYVSAWSTWLESGLKSLGMRREDNYNYGALNGFHYTTTTIRTSDGTRSSSATFVYEAKKQSLANLRVFLNTQATKILFDRYKRATGVEVVHKGVYYKLRARKEVIVSAGAYQSPQLLMVSGIGPPDTLYRYRIPVISPLVGVGQNMWDHIFFGPGHVVKFPTLDHFNANPLEYVAAKAEYRQKGTGPLSSNVPEFLAWEKLSRSYRARFSPQAQRELAYFPPDWPEVEYLSANGFVGNFYNVPGSQPTDKRMYATILGALVAPLSRGNITIRSPSTLDPPVIWHNWLEHRADQEVAVAWFRRMREVWASPGLEFMTEGPEYYPGENFRSDRQILQAVRESLMTVWHPACTCKMGRRGDRTAVLDSQARVFGVTGLRVVDASSMPLLPPGHPQSTIYALAEKIAQDIIRAERGGSGYGRRPTRAY</sequence>
<dbReference type="STRING" id="268505.A0A2A9PR49"/>
<keyword evidence="7" id="KW-0732">Signal</keyword>
<reference evidence="10 11" key="1">
    <citation type="journal article" date="2015" name="BMC Genomics">
        <title>Gene expression during zombie ant biting behavior reflects the complexity underlying fungal parasitic behavioral manipulation.</title>
        <authorList>
            <person name="de Bekker C."/>
            <person name="Ohm R.A."/>
            <person name="Loreto R.G."/>
            <person name="Sebastian A."/>
            <person name="Albert I."/>
            <person name="Merrow M."/>
            <person name="Brachmann A."/>
            <person name="Hughes D.P."/>
        </authorList>
    </citation>
    <scope>NUCLEOTIDE SEQUENCE [LARGE SCALE GENOMIC DNA]</scope>
    <source>
        <strain evidence="10 11">SC16a</strain>
    </source>
</reference>
<feature type="binding site" evidence="4">
    <location>
        <begin position="650"/>
        <end position="651"/>
    </location>
    <ligand>
        <name>FAD</name>
        <dbReference type="ChEBI" id="CHEBI:57692"/>
    </ligand>
</feature>
<feature type="domain" description="Glucose-methanol-choline oxidoreductase N-terminal" evidence="9">
    <location>
        <begin position="368"/>
        <end position="382"/>
    </location>
</feature>
<dbReference type="PIRSF" id="PIRSF000137">
    <property type="entry name" value="Alcohol_oxidase"/>
    <property type="match status" value="1"/>
</dbReference>
<dbReference type="Gene3D" id="3.50.50.60">
    <property type="entry name" value="FAD/NAD(P)-binding domain"/>
    <property type="match status" value="1"/>
</dbReference>
<evidence type="ECO:0000313" key="10">
    <source>
        <dbReference type="EMBL" id="PFH62956.1"/>
    </source>
</evidence>
<evidence type="ECO:0000259" key="8">
    <source>
        <dbReference type="PROSITE" id="PS00623"/>
    </source>
</evidence>
<dbReference type="InterPro" id="IPR000172">
    <property type="entry name" value="GMC_OxRdtase_N"/>
</dbReference>
<evidence type="ECO:0000256" key="5">
    <source>
        <dbReference type="RuleBase" id="RU003968"/>
    </source>
</evidence>
<feature type="region of interest" description="Disordered" evidence="6">
    <location>
        <begin position="35"/>
        <end position="72"/>
    </location>
</feature>
<dbReference type="GO" id="GO:0044550">
    <property type="term" value="P:secondary metabolite biosynthetic process"/>
    <property type="evidence" value="ECO:0007669"/>
    <property type="project" value="TreeGrafter"/>
</dbReference>
<dbReference type="InterPro" id="IPR012132">
    <property type="entry name" value="GMC_OxRdtase"/>
</dbReference>
<dbReference type="Gene3D" id="3.30.560.10">
    <property type="entry name" value="Glucose Oxidase, domain 3"/>
    <property type="match status" value="1"/>
</dbReference>
<evidence type="ECO:0000256" key="1">
    <source>
        <dbReference type="ARBA" id="ARBA00010790"/>
    </source>
</evidence>
<dbReference type="SUPFAM" id="SSF54373">
    <property type="entry name" value="FAD-linked reductases, C-terminal domain"/>
    <property type="match status" value="1"/>
</dbReference>
<dbReference type="PROSITE" id="PS00623">
    <property type="entry name" value="GMC_OXRED_1"/>
    <property type="match status" value="1"/>
</dbReference>
<keyword evidence="5" id="KW-0285">Flavoprotein</keyword>
<dbReference type="AlphaFoldDB" id="A0A2A9PR49"/>
<evidence type="ECO:0000256" key="3">
    <source>
        <dbReference type="PIRSR" id="PIRSR000137-1"/>
    </source>
</evidence>
<comment type="cofactor">
    <cofactor evidence="4">
        <name>FAD</name>
        <dbReference type="ChEBI" id="CHEBI:57692"/>
    </cofactor>
</comment>
<dbReference type="GO" id="GO:0016614">
    <property type="term" value="F:oxidoreductase activity, acting on CH-OH group of donors"/>
    <property type="evidence" value="ECO:0007669"/>
    <property type="project" value="InterPro"/>
</dbReference>
<feature type="domain" description="Glucose-methanol-choline oxidoreductase N-terminal" evidence="8">
    <location>
        <begin position="174"/>
        <end position="197"/>
    </location>
</feature>
<proteinExistence type="inferred from homology"/>
<evidence type="ECO:0000256" key="7">
    <source>
        <dbReference type="SAM" id="SignalP"/>
    </source>
</evidence>
<feature type="binding site" evidence="4">
    <location>
        <begin position="604"/>
        <end position="605"/>
    </location>
    <ligand>
        <name>FAD</name>
        <dbReference type="ChEBI" id="CHEBI:57692"/>
    </ligand>
</feature>
<protein>
    <recommendedName>
        <fullName evidence="8 9">Glucose-methanol-choline oxidoreductase N-terminal domain-containing protein</fullName>
    </recommendedName>
</protein>
<feature type="compositionally biased region" description="Polar residues" evidence="6">
    <location>
        <begin position="60"/>
        <end position="70"/>
    </location>
</feature>
<evidence type="ECO:0000313" key="11">
    <source>
        <dbReference type="Proteomes" id="UP000037136"/>
    </source>
</evidence>
<dbReference type="InterPro" id="IPR036188">
    <property type="entry name" value="FAD/NAD-bd_sf"/>
</dbReference>
<feature type="active site" description="Proton acceptor" evidence="3">
    <location>
        <position position="649"/>
    </location>
</feature>
<keyword evidence="2" id="KW-0325">Glycoprotein</keyword>
<evidence type="ECO:0000259" key="9">
    <source>
        <dbReference type="PROSITE" id="PS00624"/>
    </source>
</evidence>
<dbReference type="PANTHER" id="PTHR11552">
    <property type="entry name" value="GLUCOSE-METHANOL-CHOLINE GMC OXIDOREDUCTASE"/>
    <property type="match status" value="1"/>
</dbReference>
<evidence type="ECO:0000256" key="6">
    <source>
        <dbReference type="SAM" id="MobiDB-lite"/>
    </source>
</evidence>
<name>A0A2A9PR49_OPHUN</name>
<dbReference type="PROSITE" id="PS00624">
    <property type="entry name" value="GMC_OXRED_2"/>
    <property type="match status" value="1"/>
</dbReference>
<accession>A0A2A9PR49</accession>
<evidence type="ECO:0000256" key="4">
    <source>
        <dbReference type="PIRSR" id="PIRSR000137-2"/>
    </source>
</evidence>
<feature type="compositionally biased region" description="Polar residues" evidence="6">
    <location>
        <begin position="39"/>
        <end position="49"/>
    </location>
</feature>
<dbReference type="PANTHER" id="PTHR11552:SF138">
    <property type="entry name" value="DEHYDROGENASE PKFF-RELATED"/>
    <property type="match status" value="1"/>
</dbReference>
<reference evidence="10 11" key="2">
    <citation type="journal article" date="2017" name="Sci. Rep.">
        <title>Ant-infecting Ophiocordyceps genomes reveal a high diversity of potential behavioral manipulation genes and a possible major role for enterotoxins.</title>
        <authorList>
            <person name="de Bekker C."/>
            <person name="Ohm R.A."/>
            <person name="Evans H.C."/>
            <person name="Brachmann A."/>
            <person name="Hughes D.P."/>
        </authorList>
    </citation>
    <scope>NUCLEOTIDE SEQUENCE [LARGE SCALE GENOMIC DNA]</scope>
    <source>
        <strain evidence="10 11">SC16a</strain>
    </source>
</reference>
<dbReference type="EMBL" id="LAZP02000012">
    <property type="protein sequence ID" value="PFH62956.1"/>
    <property type="molecule type" value="Genomic_DNA"/>
</dbReference>
<dbReference type="GO" id="GO:0050660">
    <property type="term" value="F:flavin adenine dinucleotide binding"/>
    <property type="evidence" value="ECO:0007669"/>
    <property type="project" value="InterPro"/>
</dbReference>
<feature type="active site" description="Proton donor" evidence="3">
    <location>
        <position position="605"/>
    </location>
</feature>
<dbReference type="InterPro" id="IPR007867">
    <property type="entry name" value="GMC_OxRtase_C"/>
</dbReference>
<organism evidence="10 11">
    <name type="scientific">Ophiocordyceps unilateralis</name>
    <name type="common">Zombie-ant fungus</name>
    <name type="synonym">Torrubia unilateralis</name>
    <dbReference type="NCBI Taxonomy" id="268505"/>
    <lineage>
        <taxon>Eukaryota</taxon>
        <taxon>Fungi</taxon>
        <taxon>Dikarya</taxon>
        <taxon>Ascomycota</taxon>
        <taxon>Pezizomycotina</taxon>
        <taxon>Sordariomycetes</taxon>
        <taxon>Hypocreomycetidae</taxon>
        <taxon>Hypocreales</taxon>
        <taxon>Ophiocordycipitaceae</taxon>
        <taxon>Ophiocordyceps</taxon>
    </lineage>
</organism>
<feature type="signal peptide" evidence="7">
    <location>
        <begin position="1"/>
        <end position="19"/>
    </location>
</feature>
<feature type="chain" id="PRO_5012473625" description="Glucose-methanol-choline oxidoreductase N-terminal domain-containing protein" evidence="7">
    <location>
        <begin position="20"/>
        <end position="683"/>
    </location>
</feature>
<dbReference type="Pfam" id="PF05199">
    <property type="entry name" value="GMC_oxred_C"/>
    <property type="match status" value="1"/>
</dbReference>
<dbReference type="Pfam" id="PF00732">
    <property type="entry name" value="GMC_oxred_N"/>
    <property type="match status" value="1"/>
</dbReference>
<dbReference type="SUPFAM" id="SSF51905">
    <property type="entry name" value="FAD/NAD(P)-binding domain"/>
    <property type="match status" value="1"/>
</dbReference>
<evidence type="ECO:0000256" key="2">
    <source>
        <dbReference type="ARBA" id="ARBA00023180"/>
    </source>
</evidence>
<keyword evidence="4 5" id="KW-0274">FAD</keyword>
<dbReference type="OrthoDB" id="269227at2759"/>
<comment type="similarity">
    <text evidence="1 5">Belongs to the GMC oxidoreductase family.</text>
</comment>
<dbReference type="Proteomes" id="UP000037136">
    <property type="component" value="Unassembled WGS sequence"/>
</dbReference>
<comment type="caution">
    <text evidence="10">The sequence shown here is derived from an EMBL/GenBank/DDBJ whole genome shotgun (WGS) entry which is preliminary data.</text>
</comment>
<keyword evidence="11" id="KW-1185">Reference proteome</keyword>
<gene>
    <name evidence="10" type="ORF">XA68_10707</name>
</gene>